<sequence>MEHQDWNAVALNPKKDVKFDNTSNPKPKPKPIMVKQLVSSEPIGKLIAQSRLTLNNDQKQFAALLGVSQQMLSRWECNKELPTNAQIALIEKITKVKLPRCKKMVVSEE</sequence>
<feature type="region of interest" description="Disordered" evidence="1">
    <location>
        <begin position="1"/>
        <end position="31"/>
    </location>
</feature>
<dbReference type="Gene3D" id="1.10.260.40">
    <property type="entry name" value="lambda repressor-like DNA-binding domains"/>
    <property type="match status" value="1"/>
</dbReference>
<dbReference type="SMART" id="SM00530">
    <property type="entry name" value="HTH_XRE"/>
    <property type="match status" value="1"/>
</dbReference>
<dbReference type="EMBL" id="MN739537">
    <property type="protein sequence ID" value="QHT11744.1"/>
    <property type="molecule type" value="Genomic_DNA"/>
</dbReference>
<protein>
    <recommendedName>
        <fullName evidence="2">HTH cro/C1-type domain-containing protein</fullName>
    </recommendedName>
</protein>
<feature type="domain" description="HTH cro/C1-type" evidence="2">
    <location>
        <begin position="58"/>
        <end position="101"/>
    </location>
</feature>
<evidence type="ECO:0000313" key="3">
    <source>
        <dbReference type="EMBL" id="QHT11744.1"/>
    </source>
</evidence>
<dbReference type="AlphaFoldDB" id="A0A6C0D6I8"/>
<dbReference type="Pfam" id="PF01381">
    <property type="entry name" value="HTH_3"/>
    <property type="match status" value="1"/>
</dbReference>
<dbReference type="SUPFAM" id="SSF47413">
    <property type="entry name" value="lambda repressor-like DNA-binding domains"/>
    <property type="match status" value="1"/>
</dbReference>
<evidence type="ECO:0000259" key="2">
    <source>
        <dbReference type="PROSITE" id="PS50943"/>
    </source>
</evidence>
<organism evidence="3">
    <name type="scientific">viral metagenome</name>
    <dbReference type="NCBI Taxonomy" id="1070528"/>
    <lineage>
        <taxon>unclassified sequences</taxon>
        <taxon>metagenomes</taxon>
        <taxon>organismal metagenomes</taxon>
    </lineage>
</organism>
<evidence type="ECO:0000256" key="1">
    <source>
        <dbReference type="SAM" id="MobiDB-lite"/>
    </source>
</evidence>
<accession>A0A6C0D6I8</accession>
<name>A0A6C0D6I8_9ZZZZ</name>
<proteinExistence type="predicted"/>
<dbReference type="PROSITE" id="PS50943">
    <property type="entry name" value="HTH_CROC1"/>
    <property type="match status" value="1"/>
</dbReference>
<dbReference type="InterPro" id="IPR001387">
    <property type="entry name" value="Cro/C1-type_HTH"/>
</dbReference>
<dbReference type="GO" id="GO:0003677">
    <property type="term" value="F:DNA binding"/>
    <property type="evidence" value="ECO:0007669"/>
    <property type="project" value="InterPro"/>
</dbReference>
<dbReference type="CDD" id="cd00093">
    <property type="entry name" value="HTH_XRE"/>
    <property type="match status" value="1"/>
</dbReference>
<dbReference type="InterPro" id="IPR010982">
    <property type="entry name" value="Lambda_DNA-bd_dom_sf"/>
</dbReference>
<reference evidence="3" key="1">
    <citation type="journal article" date="2020" name="Nature">
        <title>Giant virus diversity and host interactions through global metagenomics.</title>
        <authorList>
            <person name="Schulz F."/>
            <person name="Roux S."/>
            <person name="Paez-Espino D."/>
            <person name="Jungbluth S."/>
            <person name="Walsh D.A."/>
            <person name="Denef V.J."/>
            <person name="McMahon K.D."/>
            <person name="Konstantinidis K.T."/>
            <person name="Eloe-Fadrosh E.A."/>
            <person name="Kyrpides N.C."/>
            <person name="Woyke T."/>
        </authorList>
    </citation>
    <scope>NUCLEOTIDE SEQUENCE</scope>
    <source>
        <strain evidence="3">GVMAG-M-3300023174-116</strain>
    </source>
</reference>